<feature type="domain" description="AB hydrolase-1" evidence="1">
    <location>
        <begin position="31"/>
        <end position="257"/>
    </location>
</feature>
<reference evidence="2" key="2">
    <citation type="submission" date="2020-09" db="EMBL/GenBank/DDBJ databases">
        <authorList>
            <person name="Sun Q."/>
            <person name="Zhou Y."/>
        </authorList>
    </citation>
    <scope>NUCLEOTIDE SEQUENCE</scope>
    <source>
        <strain evidence="2">CGMCC 1.15360</strain>
    </source>
</reference>
<dbReference type="Gene3D" id="3.40.50.1820">
    <property type="entry name" value="alpha/beta hydrolase"/>
    <property type="match status" value="1"/>
</dbReference>
<dbReference type="Proteomes" id="UP000612349">
    <property type="component" value="Unassembled WGS sequence"/>
</dbReference>
<dbReference type="PANTHER" id="PTHR43798:SF5">
    <property type="entry name" value="MONOACYLGLYCEROL LIPASE ABHD6"/>
    <property type="match status" value="1"/>
</dbReference>
<proteinExistence type="predicted"/>
<dbReference type="GO" id="GO:0046464">
    <property type="term" value="P:acylglycerol catabolic process"/>
    <property type="evidence" value="ECO:0007669"/>
    <property type="project" value="TreeGrafter"/>
</dbReference>
<dbReference type="Pfam" id="PF00561">
    <property type="entry name" value="Abhydrolase_1"/>
    <property type="match status" value="1"/>
</dbReference>
<dbReference type="PRINTS" id="PR00111">
    <property type="entry name" value="ABHYDROLASE"/>
</dbReference>
<keyword evidence="3" id="KW-1185">Reference proteome</keyword>
<dbReference type="OrthoDB" id="7616518at2"/>
<dbReference type="SUPFAM" id="SSF53474">
    <property type="entry name" value="alpha/beta-Hydrolases"/>
    <property type="match status" value="1"/>
</dbReference>
<dbReference type="AlphaFoldDB" id="A0A916YPS9"/>
<organism evidence="2 3">
    <name type="scientific">Croceicoccus mobilis</name>
    <dbReference type="NCBI Taxonomy" id="1703339"/>
    <lineage>
        <taxon>Bacteria</taxon>
        <taxon>Pseudomonadati</taxon>
        <taxon>Pseudomonadota</taxon>
        <taxon>Alphaproteobacteria</taxon>
        <taxon>Sphingomonadales</taxon>
        <taxon>Erythrobacteraceae</taxon>
        <taxon>Croceicoccus</taxon>
    </lineage>
</organism>
<accession>A0A916YPS9</accession>
<dbReference type="RefSeq" id="WP_066772260.1">
    <property type="nucleotide sequence ID" value="NZ_BMIP01000001.1"/>
</dbReference>
<dbReference type="InterPro" id="IPR050266">
    <property type="entry name" value="AB_hydrolase_sf"/>
</dbReference>
<dbReference type="EMBL" id="BMIP01000001">
    <property type="protein sequence ID" value="GGD55360.1"/>
    <property type="molecule type" value="Genomic_DNA"/>
</dbReference>
<dbReference type="GO" id="GO:0047372">
    <property type="term" value="F:monoacylglycerol lipase activity"/>
    <property type="evidence" value="ECO:0007669"/>
    <property type="project" value="TreeGrafter"/>
</dbReference>
<evidence type="ECO:0000259" key="1">
    <source>
        <dbReference type="Pfam" id="PF00561"/>
    </source>
</evidence>
<dbReference type="GO" id="GO:0016020">
    <property type="term" value="C:membrane"/>
    <property type="evidence" value="ECO:0007669"/>
    <property type="project" value="TreeGrafter"/>
</dbReference>
<dbReference type="PANTHER" id="PTHR43798">
    <property type="entry name" value="MONOACYLGLYCEROL LIPASE"/>
    <property type="match status" value="1"/>
</dbReference>
<comment type="caution">
    <text evidence="2">The sequence shown here is derived from an EMBL/GenBank/DDBJ whole genome shotgun (WGS) entry which is preliminary data.</text>
</comment>
<reference evidence="2" key="1">
    <citation type="journal article" date="2014" name="Int. J. Syst. Evol. Microbiol.">
        <title>Complete genome sequence of Corynebacterium casei LMG S-19264T (=DSM 44701T), isolated from a smear-ripened cheese.</title>
        <authorList>
            <consortium name="US DOE Joint Genome Institute (JGI-PGF)"/>
            <person name="Walter F."/>
            <person name="Albersmeier A."/>
            <person name="Kalinowski J."/>
            <person name="Ruckert C."/>
        </authorList>
    </citation>
    <scope>NUCLEOTIDE SEQUENCE</scope>
    <source>
        <strain evidence="2">CGMCC 1.15360</strain>
    </source>
</reference>
<dbReference type="InterPro" id="IPR000073">
    <property type="entry name" value="AB_hydrolase_1"/>
</dbReference>
<protein>
    <submittedName>
        <fullName evidence="2">Poly(3-hydroxyalkanoate) depolymerase</fullName>
    </submittedName>
</protein>
<gene>
    <name evidence="2" type="ORF">GCM10010990_00620</name>
</gene>
<evidence type="ECO:0000313" key="3">
    <source>
        <dbReference type="Proteomes" id="UP000612349"/>
    </source>
</evidence>
<sequence length="282" mass="29951">MKFTYRKIKVGALTLRVAQAGNNGNKASALPPLLLLNGIGFNAELMEPLARALATDEHGESNGRAIVIPDMPGCGGSPDPAGNWLMYRLSGAISEMMAQLHPGRSFDCLGFSWGGALAQQIAVQASRRVERLMLISTTCGLPVAPANPDVVKRLFDPEEYVDPRRLTSNFIALLEESGAGAGLMKRFRSPTPAGVGNQLLALTGWSVAPMLPFVRVPTLLVGVVDDAVVPFAHHHMLTCLMPHASVLNVGSGGHLTSLASPEKIAPDMRRFLAGESVARGRA</sequence>
<evidence type="ECO:0000313" key="2">
    <source>
        <dbReference type="EMBL" id="GGD55360.1"/>
    </source>
</evidence>
<name>A0A916YPS9_9SPHN</name>
<dbReference type="InterPro" id="IPR029058">
    <property type="entry name" value="AB_hydrolase_fold"/>
</dbReference>